<dbReference type="OrthoDB" id="6130531at2759"/>
<evidence type="ECO:0000259" key="3">
    <source>
        <dbReference type="PROSITE" id="PS00022"/>
    </source>
</evidence>
<comment type="caution">
    <text evidence="4">The sequence shown here is derived from an EMBL/GenBank/DDBJ whole genome shotgun (WGS) entry which is preliminary data.</text>
</comment>
<evidence type="ECO:0000256" key="1">
    <source>
        <dbReference type="SAM" id="Phobius"/>
    </source>
</evidence>
<keyword evidence="5" id="KW-1185">Reference proteome</keyword>
<feature type="transmembrane region" description="Helical" evidence="1">
    <location>
        <begin position="519"/>
        <end position="541"/>
    </location>
</feature>
<proteinExistence type="predicted"/>
<gene>
    <name evidence="4" type="ORF">EG68_11178</name>
</gene>
<keyword evidence="2" id="KW-0732">Signal</keyword>
<dbReference type="AlphaFoldDB" id="A0A8S9YDK4"/>
<accession>A0A8S9YDK4</accession>
<evidence type="ECO:0000256" key="2">
    <source>
        <dbReference type="SAM" id="SignalP"/>
    </source>
</evidence>
<feature type="chain" id="PRO_5035760174" description="EGF-like domain-containing protein" evidence="2">
    <location>
        <begin position="18"/>
        <end position="568"/>
    </location>
</feature>
<sequence length="568" mass="64273">MPICVVFLFTWISTAFGGKAEFWAKELRNANDLEHISVYNARFGRRYLRGFPLGAWGTTVFPVLPITPTDNAQEYIDTVVRHIKITTDLRQSYKDFRDQITKAFCNNSEDPQWTCCESPSKAPSCKNPTNTARNIMHILLDPIQSLPNIFLHRWCTRAWALHNTEGRTDFEPLLKSNCPNTCLGNPCQHMMHVNNSAFCEPTGPFENDFKCDCMVTAQWDPNLLLCRPKNPCLSKDYSPCHPENTIRCVARDEFHINCICKAEFMGTDCSLPRNACLERLNKSQPTGNQNCRVQFGNECYGFIGTDQYNCTCRFGYEPSLNMPEDNCFARRDLCQTYYAIESLNKIMVDFETLNDFDILNIAPNETKPNRKPANFYIVHRGLTCLNGGQCITSSDLTRAMCICPTAADGSPLYLAPNCEIPVGTWSAWSSMSPCIPKDCGHTRYRWRRRRCLNTTSAEALVALGNKRTSVNVGVLGSFSPPVRCSGTSEEVIPCDPLSPCMILRLPGYLRDEILNYDSLYYFGCITIGYLVISLSAWYVFASPVMKALQKRKRKPVAAVISTDTQDYE</sequence>
<protein>
    <recommendedName>
        <fullName evidence="3">EGF-like domain-containing protein</fullName>
    </recommendedName>
</protein>
<feature type="signal peptide" evidence="2">
    <location>
        <begin position="1"/>
        <end position="17"/>
    </location>
</feature>
<evidence type="ECO:0000313" key="4">
    <source>
        <dbReference type="EMBL" id="KAF7232457.1"/>
    </source>
</evidence>
<feature type="domain" description="EGF-like" evidence="3">
    <location>
        <begin position="258"/>
        <end position="269"/>
    </location>
</feature>
<name>A0A8S9YDK4_9TREM</name>
<dbReference type="Proteomes" id="UP000822476">
    <property type="component" value="Unassembled WGS sequence"/>
</dbReference>
<dbReference type="EMBL" id="JTDE01021795">
    <property type="protein sequence ID" value="KAF7232457.1"/>
    <property type="molecule type" value="Genomic_DNA"/>
</dbReference>
<keyword evidence="1" id="KW-1133">Transmembrane helix</keyword>
<organism evidence="4 5">
    <name type="scientific">Paragonimus skrjabini miyazakii</name>
    <dbReference type="NCBI Taxonomy" id="59628"/>
    <lineage>
        <taxon>Eukaryota</taxon>
        <taxon>Metazoa</taxon>
        <taxon>Spiralia</taxon>
        <taxon>Lophotrochozoa</taxon>
        <taxon>Platyhelminthes</taxon>
        <taxon>Trematoda</taxon>
        <taxon>Digenea</taxon>
        <taxon>Plagiorchiida</taxon>
        <taxon>Troglotremata</taxon>
        <taxon>Troglotrematidae</taxon>
        <taxon>Paragonimus</taxon>
    </lineage>
</organism>
<dbReference type="InterPro" id="IPR000742">
    <property type="entry name" value="EGF"/>
</dbReference>
<keyword evidence="1" id="KW-0472">Membrane</keyword>
<evidence type="ECO:0000313" key="5">
    <source>
        <dbReference type="Proteomes" id="UP000822476"/>
    </source>
</evidence>
<dbReference type="PROSITE" id="PS00022">
    <property type="entry name" value="EGF_1"/>
    <property type="match status" value="1"/>
</dbReference>
<reference evidence="4" key="1">
    <citation type="submission" date="2019-07" db="EMBL/GenBank/DDBJ databases">
        <title>Annotation for the trematode Paragonimus miyazaki's.</title>
        <authorList>
            <person name="Choi Y.-J."/>
        </authorList>
    </citation>
    <scope>NUCLEOTIDE SEQUENCE</scope>
    <source>
        <strain evidence="4">Japan</strain>
    </source>
</reference>
<keyword evidence="1" id="KW-0812">Transmembrane</keyword>